<evidence type="ECO:0000313" key="4">
    <source>
        <dbReference type="Proteomes" id="UP000504632"/>
    </source>
</evidence>
<organism evidence="4 5">
    <name type="scientific">Chanos chanos</name>
    <name type="common">Milkfish</name>
    <name type="synonym">Mugil chanos</name>
    <dbReference type="NCBI Taxonomy" id="29144"/>
    <lineage>
        <taxon>Eukaryota</taxon>
        <taxon>Metazoa</taxon>
        <taxon>Chordata</taxon>
        <taxon>Craniata</taxon>
        <taxon>Vertebrata</taxon>
        <taxon>Euteleostomi</taxon>
        <taxon>Actinopterygii</taxon>
        <taxon>Neopterygii</taxon>
        <taxon>Teleostei</taxon>
        <taxon>Ostariophysi</taxon>
        <taxon>Gonorynchiformes</taxon>
        <taxon>Chanidae</taxon>
        <taxon>Chanos</taxon>
    </lineage>
</organism>
<dbReference type="GO" id="GO:0005654">
    <property type="term" value="C:nucleoplasm"/>
    <property type="evidence" value="ECO:0007669"/>
    <property type="project" value="TreeGrafter"/>
</dbReference>
<dbReference type="RefSeq" id="XP_030623511.1">
    <property type="nucleotide sequence ID" value="XM_030767651.1"/>
</dbReference>
<feature type="region of interest" description="Disordered" evidence="1">
    <location>
        <begin position="1"/>
        <end position="43"/>
    </location>
</feature>
<dbReference type="InParanoid" id="A0A6J2UWQ8"/>
<dbReference type="OrthoDB" id="1914453at2759"/>
<dbReference type="PANTHER" id="PTHR34347:SF1">
    <property type="entry name" value="DNA REPAIR-SCAFFOLDING PROTEIN"/>
    <property type="match status" value="1"/>
</dbReference>
<feature type="compositionally biased region" description="Basic and acidic residues" evidence="1">
    <location>
        <begin position="146"/>
        <end position="168"/>
    </location>
</feature>
<feature type="domain" description="DUF4502" evidence="2">
    <location>
        <begin position="75"/>
        <end position="270"/>
    </location>
</feature>
<evidence type="ECO:0000259" key="3">
    <source>
        <dbReference type="Pfam" id="PF14951"/>
    </source>
</evidence>
<dbReference type="AlphaFoldDB" id="A0A6J2UWQ8"/>
<dbReference type="GO" id="GO:0070202">
    <property type="term" value="P:regulation of establishment of protein localization to chromosome"/>
    <property type="evidence" value="ECO:0007669"/>
    <property type="project" value="TreeGrafter"/>
</dbReference>
<feature type="domain" description="DUF4503" evidence="3">
    <location>
        <begin position="423"/>
        <end position="783"/>
    </location>
</feature>
<evidence type="ECO:0000313" key="5">
    <source>
        <dbReference type="RefSeq" id="XP_030623511.1"/>
    </source>
</evidence>
<dbReference type="InterPro" id="IPR028032">
    <property type="entry name" value="DUF4503"/>
</dbReference>
<evidence type="ECO:0000256" key="1">
    <source>
        <dbReference type="SAM" id="MobiDB-lite"/>
    </source>
</evidence>
<gene>
    <name evidence="5" type="primary">spidr</name>
</gene>
<dbReference type="Proteomes" id="UP000504632">
    <property type="component" value="Chromosome 3"/>
</dbReference>
<dbReference type="GO" id="GO:0000724">
    <property type="term" value="P:double-strand break repair via homologous recombination"/>
    <property type="evidence" value="ECO:0007669"/>
    <property type="project" value="TreeGrafter"/>
</dbReference>
<feature type="region of interest" description="Disordered" evidence="1">
    <location>
        <begin position="140"/>
        <end position="168"/>
    </location>
</feature>
<dbReference type="CTD" id="23514"/>
<reference evidence="5" key="1">
    <citation type="submission" date="2025-08" db="UniProtKB">
        <authorList>
            <consortium name="RefSeq"/>
        </authorList>
    </citation>
    <scope>IDENTIFICATION</scope>
</reference>
<dbReference type="InterPro" id="IPR028026">
    <property type="entry name" value="DUF4502"/>
</dbReference>
<dbReference type="GO" id="GO:0000228">
    <property type="term" value="C:nuclear chromosome"/>
    <property type="evidence" value="ECO:0007669"/>
    <property type="project" value="TreeGrafter"/>
</dbReference>
<dbReference type="InterPro" id="IPR053054">
    <property type="entry name" value="DNA_repair-scaffolding"/>
</dbReference>
<feature type="compositionally biased region" description="Basic and acidic residues" evidence="1">
    <location>
        <begin position="1"/>
        <end position="27"/>
    </location>
</feature>
<feature type="region of interest" description="Disordered" evidence="1">
    <location>
        <begin position="58"/>
        <end position="127"/>
    </location>
</feature>
<dbReference type="PANTHER" id="PTHR34347">
    <property type="entry name" value="DNA REPAIR-SCAFFOLDING PROTEIN SPIDR"/>
    <property type="match status" value="1"/>
</dbReference>
<protein>
    <submittedName>
        <fullName evidence="5">DNA repair-scaffolding protein</fullName>
    </submittedName>
</protein>
<name>A0A6J2UWQ8_CHACN</name>
<dbReference type="GeneID" id="115806789"/>
<feature type="compositionally biased region" description="Acidic residues" evidence="1">
    <location>
        <begin position="67"/>
        <end position="82"/>
    </location>
</feature>
<dbReference type="Pfam" id="PF14950">
    <property type="entry name" value="DUF4502"/>
    <property type="match status" value="1"/>
</dbReference>
<sequence>MSSQDRRRYPRDMRCVLFPDDSKDTTTKVRKTPPVSAPTVSRSWERCGDSFVDTSVVKVESRSVQTDTDEVPAVDSESDTEDSQSKEQAESSSAEISDYPSDEDPVSKEERAACSRPDTSLGEATKTSVSDWLRYAQTVLQTPQKNTDRNYKTPEDSGKKRQKFERGGLAERLNRLQCRQRSAVSFWRHQAPSNSSTAPIQRSDMLALRAQWIQQDCGMHVAVCDRADNPNQPGQDRSSQCLVLFNQDTAKHLTPSPGDLIHVYPPWQTLIVEGQHHAVVLSALFSQKVVLKGERVNGAKSSAPVTQSKCAPYPLTRCLRPLDDRQTSAHEEISNTQTGLVAGEGGVDWWGPTRACDSLLQALECADQSGMLTCPVEVMVQRVYCVPLPQPTALATFRSQRLNRPLSEPSPQKHIGRLCALVQDVQGVFSEVLLSSVCSAEDWLCLAEQWQGKACMLQAVKVIQRITRDRYAQLFSLMDSLWQPVSVAAVARETTGFEYSKLPALSFCYRLSGDQDSVVPLPQNQRPISSLYCPPVTHSLREIIQASGVTERSFSLFVTDSSLQGEQSPASHSRIVRVYLSSSCLLTPSVTEALASSSSSSSLLRLSFRDAEKVNGQIFCWEQSVVQLEPPEPSDQHLSLTHPLTVDQLCPETTPDSLCSLIGVVVGADEDTALSWPSCSHCGSEQLEKEEKRQVFVCSLCGAVMHRPAMKMQLEVYLNCPSLTNCTIKLKLQQKTIESLLTTANSDQGYDVESVLGKVIGPVCAYVHVVSRSPAVWMSLEETTV</sequence>
<dbReference type="Pfam" id="PF14951">
    <property type="entry name" value="DUF4503"/>
    <property type="match status" value="1"/>
</dbReference>
<proteinExistence type="predicted"/>
<evidence type="ECO:0000259" key="2">
    <source>
        <dbReference type="Pfam" id="PF14950"/>
    </source>
</evidence>
<keyword evidence="4" id="KW-1185">Reference proteome</keyword>
<accession>A0A6J2UWQ8</accession>